<keyword evidence="1" id="KW-1133">Transmembrane helix</keyword>
<dbReference type="PANTHER" id="PTHR39594:SF1">
    <property type="entry name" value="PROTEIN YCHQ"/>
    <property type="match status" value="1"/>
</dbReference>
<feature type="transmembrane region" description="Helical" evidence="1">
    <location>
        <begin position="100"/>
        <end position="118"/>
    </location>
</feature>
<dbReference type="AlphaFoldDB" id="A0A2P7U3I6"/>
<evidence type="ECO:0000313" key="2">
    <source>
        <dbReference type="EMBL" id="PSJ81501.1"/>
    </source>
</evidence>
<evidence type="ECO:0000256" key="1">
    <source>
        <dbReference type="SAM" id="Phobius"/>
    </source>
</evidence>
<feature type="transmembrane region" description="Helical" evidence="1">
    <location>
        <begin position="12"/>
        <end position="29"/>
    </location>
</feature>
<feature type="transmembrane region" description="Helical" evidence="1">
    <location>
        <begin position="69"/>
        <end position="88"/>
    </location>
</feature>
<dbReference type="Proteomes" id="UP000241868">
    <property type="component" value="Unassembled WGS sequence"/>
</dbReference>
<dbReference type="OrthoDB" id="5588650at2"/>
<organism evidence="2 3">
    <name type="scientific">Neisseria iguanae</name>
    <dbReference type="NCBI Taxonomy" id="90242"/>
    <lineage>
        <taxon>Bacteria</taxon>
        <taxon>Pseudomonadati</taxon>
        <taxon>Pseudomonadota</taxon>
        <taxon>Betaproteobacteria</taxon>
        <taxon>Neisseriales</taxon>
        <taxon>Neisseriaceae</taxon>
        <taxon>Neisseria</taxon>
    </lineage>
</organism>
<dbReference type="PIRSF" id="PIRSF005610">
    <property type="entry name" value="SirB"/>
    <property type="match status" value="1"/>
</dbReference>
<name>A0A2P7U3I6_9NEIS</name>
<sequence length="123" mass="14323">MQYLIVKHSHMFFVAITILLFTLRFFLLWKNPQKPLAGVLKALPHLNDTMLLFTGLWLMKLTHFTPFNAPWLAVKIVLLLVYIGFGVVMMRAAPRSRKFYITYLCAMACVATIVYMALFKPYF</sequence>
<dbReference type="PANTHER" id="PTHR39594">
    <property type="entry name" value="PROTEIN YCHQ"/>
    <property type="match status" value="1"/>
</dbReference>
<dbReference type="Pfam" id="PF04247">
    <property type="entry name" value="SirB"/>
    <property type="match status" value="1"/>
</dbReference>
<gene>
    <name evidence="2" type="ORF">C7N83_00275</name>
</gene>
<comment type="caution">
    <text evidence="2">The sequence shown here is derived from an EMBL/GenBank/DDBJ whole genome shotgun (WGS) entry which is preliminary data.</text>
</comment>
<evidence type="ECO:0000313" key="3">
    <source>
        <dbReference type="Proteomes" id="UP000241868"/>
    </source>
</evidence>
<keyword evidence="1" id="KW-0472">Membrane</keyword>
<keyword evidence="1" id="KW-0812">Transmembrane</keyword>
<keyword evidence="3" id="KW-1185">Reference proteome</keyword>
<dbReference type="GO" id="GO:0005886">
    <property type="term" value="C:plasma membrane"/>
    <property type="evidence" value="ECO:0007669"/>
    <property type="project" value="TreeGrafter"/>
</dbReference>
<reference evidence="2 3" key="1">
    <citation type="submission" date="2018-03" db="EMBL/GenBank/DDBJ databases">
        <title>Neisseria weixii sp. nov., isolated from the intestinal contents of Tibetan Plateau pika (Ochotona curzoniae) in Yushu, Qinghai Province, China.</title>
        <authorList>
            <person name="Gui Z."/>
        </authorList>
    </citation>
    <scope>NUCLEOTIDE SEQUENCE [LARGE SCALE GENOMIC DNA]</scope>
    <source>
        <strain evidence="2 3">ATCC 51483</strain>
    </source>
</reference>
<dbReference type="InterPro" id="IPR007360">
    <property type="entry name" value="SirB"/>
</dbReference>
<dbReference type="EMBL" id="PXYY01000001">
    <property type="protein sequence ID" value="PSJ81501.1"/>
    <property type="molecule type" value="Genomic_DNA"/>
</dbReference>
<protein>
    <submittedName>
        <fullName evidence="2">SirB family protein</fullName>
    </submittedName>
</protein>
<proteinExistence type="predicted"/>
<dbReference type="RefSeq" id="WP_106739765.1">
    <property type="nucleotide sequence ID" value="NZ_PXYY01000001.1"/>
</dbReference>
<accession>A0A2P7U3I6</accession>